<accession>A0A699I5W7</accession>
<dbReference type="EMBL" id="BKCJ010240427">
    <property type="protein sequence ID" value="GEZ09656.1"/>
    <property type="molecule type" value="Genomic_DNA"/>
</dbReference>
<dbReference type="AlphaFoldDB" id="A0A699I5W7"/>
<evidence type="ECO:0000313" key="2">
    <source>
        <dbReference type="EMBL" id="GEZ09656.1"/>
    </source>
</evidence>
<organism evidence="2">
    <name type="scientific">Tanacetum cinerariifolium</name>
    <name type="common">Dalmatian daisy</name>
    <name type="synonym">Chrysanthemum cinerariifolium</name>
    <dbReference type="NCBI Taxonomy" id="118510"/>
    <lineage>
        <taxon>Eukaryota</taxon>
        <taxon>Viridiplantae</taxon>
        <taxon>Streptophyta</taxon>
        <taxon>Embryophyta</taxon>
        <taxon>Tracheophyta</taxon>
        <taxon>Spermatophyta</taxon>
        <taxon>Magnoliopsida</taxon>
        <taxon>eudicotyledons</taxon>
        <taxon>Gunneridae</taxon>
        <taxon>Pentapetalae</taxon>
        <taxon>asterids</taxon>
        <taxon>campanulids</taxon>
        <taxon>Asterales</taxon>
        <taxon>Asteraceae</taxon>
        <taxon>Asteroideae</taxon>
        <taxon>Anthemideae</taxon>
        <taxon>Anthemidinae</taxon>
        <taxon>Tanacetum</taxon>
    </lineage>
</organism>
<reference evidence="2" key="1">
    <citation type="journal article" date="2019" name="Sci. Rep.">
        <title>Draft genome of Tanacetum cinerariifolium, the natural source of mosquito coil.</title>
        <authorList>
            <person name="Yamashiro T."/>
            <person name="Shiraishi A."/>
            <person name="Satake H."/>
            <person name="Nakayama K."/>
        </authorList>
    </citation>
    <scope>NUCLEOTIDE SEQUENCE</scope>
</reference>
<evidence type="ECO:0000256" key="1">
    <source>
        <dbReference type="SAM" id="Coils"/>
    </source>
</evidence>
<proteinExistence type="predicted"/>
<gene>
    <name evidence="2" type="ORF">Tci_481629</name>
</gene>
<comment type="caution">
    <text evidence="2">The sequence shown here is derived from an EMBL/GenBank/DDBJ whole genome shotgun (WGS) entry which is preliminary data.</text>
</comment>
<keyword evidence="1" id="KW-0175">Coiled coil</keyword>
<feature type="coiled-coil region" evidence="1">
    <location>
        <begin position="453"/>
        <end position="512"/>
    </location>
</feature>
<protein>
    <submittedName>
        <fullName evidence="2">Uncharacterized protein</fullName>
    </submittedName>
</protein>
<feature type="non-terminal residue" evidence="2">
    <location>
        <position position="643"/>
    </location>
</feature>
<name>A0A699I5W7_TANCI</name>
<sequence length="643" mass="73378">MSTQQDIYAASFKSRPPMLNKENYVPWSSRLLCYAKSRPKGKLIHNSIINGAYVRRMIPESGDTNREVPVIETFHVHTDDKLTKKELKQIEADDQAIYTILLGLPEDIYAAVDSCETAHEICQNGVDMLLSFIRLRTCTQLITLNCNQKEVDELKAERLAKIQDPLALMENFNNPYAFPAPHQDQPSFNQNYMQQPMPNPKDITDPTTAMNMALALMAKAFKLNYSTPTNNNHRILSNPRNRQIAQPGQNARNLTGYNDVQNIRNQIGNGNLVAAHDEGNAARQNGNQIRCYNCRGVADLDEIKDVNANCILMANLQQASISGTQSGKAPVYDSEESAENDNNVISEVTSVEQSGETVEQHLANFKETRALYDSLYQNLEIEVEKVNSVNHKLKETNADLTTELARFKNQEKCFEISQEKYDKLERCYQQSVYQEQCLSKKINTLHLCSDKQIMTLNEEISDLNKQLSKEKSIVSFLLEEKKRMKSNFKTREDKLLDKQIQLEKKIKELNNILVKMGQSIQMIHMLSPEPDSFYHTEQKMALGYQNPFYLKQARKKQQSLYDGKVLLEKHVPPVEAAKFVGDFKSLAKEADESLAKHKALELEIKLLLRAVVSQDIMSVVQKTSVIDTSNLQTELERTKERFE</sequence>
<feature type="coiled-coil region" evidence="1">
    <location>
        <begin position="376"/>
        <end position="410"/>
    </location>
</feature>